<evidence type="ECO:0000256" key="3">
    <source>
        <dbReference type="ARBA" id="ARBA00022729"/>
    </source>
</evidence>
<comment type="caution">
    <text evidence="6">The sequence shown here is derived from an EMBL/GenBank/DDBJ whole genome shotgun (WGS) entry which is preliminary data.</text>
</comment>
<evidence type="ECO:0000259" key="5">
    <source>
        <dbReference type="Pfam" id="PF00386"/>
    </source>
</evidence>
<dbReference type="InterPro" id="IPR001073">
    <property type="entry name" value="C1q_dom"/>
</dbReference>
<evidence type="ECO:0000256" key="2">
    <source>
        <dbReference type="ARBA" id="ARBA00022525"/>
    </source>
</evidence>
<feature type="domain" description="C1q" evidence="5">
    <location>
        <begin position="746"/>
        <end position="870"/>
    </location>
</feature>
<evidence type="ECO:0000313" key="6">
    <source>
        <dbReference type="EMBL" id="CAD5122238.1"/>
    </source>
</evidence>
<dbReference type="EMBL" id="CAJFCJ010000016">
    <property type="protein sequence ID" value="CAD5122238.1"/>
    <property type="molecule type" value="Genomic_DNA"/>
</dbReference>
<organism evidence="6 7">
    <name type="scientific">Dimorphilus gyrociliatus</name>
    <dbReference type="NCBI Taxonomy" id="2664684"/>
    <lineage>
        <taxon>Eukaryota</taxon>
        <taxon>Metazoa</taxon>
        <taxon>Spiralia</taxon>
        <taxon>Lophotrochozoa</taxon>
        <taxon>Annelida</taxon>
        <taxon>Polychaeta</taxon>
        <taxon>Polychaeta incertae sedis</taxon>
        <taxon>Dinophilidae</taxon>
        <taxon>Dimorphilus</taxon>
    </lineage>
</organism>
<protein>
    <submittedName>
        <fullName evidence="6">DgyrCDS10687</fullName>
    </submittedName>
</protein>
<dbReference type="PANTHER" id="PTHR22923:SF116">
    <property type="entry name" value="C1Q DOMAIN-CONTAINING PROTEIN"/>
    <property type="match status" value="1"/>
</dbReference>
<feature type="compositionally biased region" description="Polar residues" evidence="4">
    <location>
        <begin position="107"/>
        <end position="121"/>
    </location>
</feature>
<dbReference type="GO" id="GO:0005576">
    <property type="term" value="C:extracellular region"/>
    <property type="evidence" value="ECO:0007669"/>
    <property type="project" value="UniProtKB-SubCell"/>
</dbReference>
<dbReference type="SUPFAM" id="SSF49842">
    <property type="entry name" value="TNF-like"/>
    <property type="match status" value="3"/>
</dbReference>
<dbReference type="InterPro" id="IPR050822">
    <property type="entry name" value="Cerebellin_Synaptic_Org"/>
</dbReference>
<dbReference type="Gene3D" id="2.60.120.40">
    <property type="match status" value="3"/>
</dbReference>
<accession>A0A7I8W256</accession>
<dbReference type="Proteomes" id="UP000549394">
    <property type="component" value="Unassembled WGS sequence"/>
</dbReference>
<sequence>MKNLKRIEPPNFAKFLRQPPPKPPWLNSSISMKCNASMTRYNYPTEANNKDYVQTTIDPSQRMSTIDFTYIEKSTAINQETTAKSLDLIENTGDEETELTSTKSSSHNNLQPIKSNHQPQLASPKRYVANGLRKHLEDGCQPAFYVYNETTGTHHAEEKLNWEKVGINNGNLFNSSLNEAIVDKNGYYISSVCIATVAQSIGYVAHDGSFGGDRIAVDGRLITGTATASRVSVARISSSQKVHIKAFQNTSITFADSSSKATSWLMFYYKTENVFYGRYTGMDRNSYLLFHDIVANQNIGYFGKTIRITEKGLYFISISIDIEKGPSSKVNLFRNRNEYSNGQVGFGSASGSVYTKILSKSWIIYLDKNDEISFKGNGNRPILKEHSSLALFQIEKDSALPAMNRFSNEVTDTKFLDFPVRDAEIGNHWNSRDHAYEVWTEGVYFLTLTVDAQPSSRLSIDIMINETIAGKLFHGSRSFSGTHAVTKTMLLRLEKGDKLQFVIDSGLTRNTRLFYTGFTIFYANIRENGYYISAVTSSTTTSKTLSLEHVGAFGGDRIDVNGTFNEGVSMTSRISVAKVTSNRDVFLTTRGNNSIAYSDGSSKALSWAMFRYPTNNIFYGRYTGMNSRRVIFNDVQALEGIGYDTLTPRIIEDGVYFISISIGIEKYETSYEVTLTISNSQNTGFSSKILFGYSKQSSNSQVVSKSWVLELKKNDRISVSSSNAVGSKLLGSLTVFKIDADIERPAFSAYSLYRWRGAMELDAIPFKNIYYQIGNFWNNADNTYEVWASGIYFLSLSAGSSISEKLEIDILVNRKSQGLFLTYENRMNWSGSTLTHSRTMLIKLNKGDILQFLVTRNSALQNTFDVTSFSLFYLSKT</sequence>
<keyword evidence="2" id="KW-0964">Secreted</keyword>
<feature type="region of interest" description="Disordered" evidence="4">
    <location>
        <begin position="93"/>
        <end position="121"/>
    </location>
</feature>
<evidence type="ECO:0000256" key="1">
    <source>
        <dbReference type="ARBA" id="ARBA00004613"/>
    </source>
</evidence>
<dbReference type="Pfam" id="PF00386">
    <property type="entry name" value="C1q"/>
    <property type="match status" value="1"/>
</dbReference>
<proteinExistence type="predicted"/>
<evidence type="ECO:0000313" key="7">
    <source>
        <dbReference type="Proteomes" id="UP000549394"/>
    </source>
</evidence>
<dbReference type="InterPro" id="IPR008983">
    <property type="entry name" value="Tumour_necrosis_fac-like_dom"/>
</dbReference>
<keyword evidence="3" id="KW-0732">Signal</keyword>
<dbReference type="OrthoDB" id="6154955at2759"/>
<gene>
    <name evidence="6" type="ORF">DGYR_LOCUS10069</name>
</gene>
<dbReference type="AlphaFoldDB" id="A0A7I8W256"/>
<evidence type="ECO:0000256" key="4">
    <source>
        <dbReference type="SAM" id="MobiDB-lite"/>
    </source>
</evidence>
<keyword evidence="7" id="KW-1185">Reference proteome</keyword>
<comment type="subcellular location">
    <subcellularLocation>
        <location evidence="1">Secreted</location>
    </subcellularLocation>
</comment>
<dbReference type="PANTHER" id="PTHR22923">
    <property type="entry name" value="CEREBELLIN-RELATED"/>
    <property type="match status" value="1"/>
</dbReference>
<name>A0A7I8W256_9ANNE</name>
<reference evidence="6 7" key="1">
    <citation type="submission" date="2020-08" db="EMBL/GenBank/DDBJ databases">
        <authorList>
            <person name="Hejnol A."/>
        </authorList>
    </citation>
    <scope>NUCLEOTIDE SEQUENCE [LARGE SCALE GENOMIC DNA]</scope>
</reference>